<dbReference type="EMBL" id="FOGF01000039">
    <property type="protein sequence ID" value="SER35047.1"/>
    <property type="molecule type" value="Genomic_DNA"/>
</dbReference>
<feature type="transmembrane region" description="Helical" evidence="9">
    <location>
        <begin position="167"/>
        <end position="192"/>
    </location>
</feature>
<dbReference type="PANTHER" id="PTHR33989">
    <property type="match status" value="1"/>
</dbReference>
<feature type="transmembrane region" description="Helical" evidence="9">
    <location>
        <begin position="364"/>
        <end position="387"/>
    </location>
</feature>
<feature type="transmembrane region" description="Helical" evidence="9">
    <location>
        <begin position="256"/>
        <end position="276"/>
    </location>
</feature>
<proteinExistence type="predicted"/>
<dbReference type="PANTHER" id="PTHR33989:SF4">
    <property type="entry name" value="PTS SYSTEM N,N'-DIACETYLCHITOBIOSE-SPECIFIC EIIC COMPONENT"/>
    <property type="match status" value="1"/>
</dbReference>
<dbReference type="NCBIfam" id="TIGR00410">
    <property type="entry name" value="lacE"/>
    <property type="match status" value="1"/>
</dbReference>
<evidence type="ECO:0000256" key="6">
    <source>
        <dbReference type="ARBA" id="ARBA00022989"/>
    </source>
</evidence>
<dbReference type="RefSeq" id="WP_245711153.1">
    <property type="nucleotide sequence ID" value="NZ_FOGF01000039.1"/>
</dbReference>
<dbReference type="GO" id="GO:0005886">
    <property type="term" value="C:plasma membrane"/>
    <property type="evidence" value="ECO:0007669"/>
    <property type="project" value="UniProtKB-SubCell"/>
</dbReference>
<comment type="function">
    <text evidence="8">The phosphoenolpyruvate-dependent sugar phosphotransferase system (PTS), a major carbohydrate active -transport system, catalyzes the phosphorylation of incoming sugar substrates concomitant with their translocation across the cell membrane.</text>
</comment>
<name>A0A1H9NGZ5_9LACT</name>
<dbReference type="InterPro" id="IPR004501">
    <property type="entry name" value="PTS_EIIC_3"/>
</dbReference>
<gene>
    <name evidence="11" type="ORF">SAMN05421767_13911</name>
</gene>
<dbReference type="InterPro" id="IPR003352">
    <property type="entry name" value="PTS_EIIC"/>
</dbReference>
<keyword evidence="6 9" id="KW-1133">Transmembrane helix</keyword>
<feature type="transmembrane region" description="Helical" evidence="9">
    <location>
        <begin position="394"/>
        <end position="414"/>
    </location>
</feature>
<keyword evidence="5 9" id="KW-0812">Transmembrane</keyword>
<feature type="transmembrane region" description="Helical" evidence="9">
    <location>
        <begin position="323"/>
        <end position="344"/>
    </location>
</feature>
<keyword evidence="2 8" id="KW-0813">Transport</keyword>
<dbReference type="Proteomes" id="UP000198556">
    <property type="component" value="Unassembled WGS sequence"/>
</dbReference>
<protein>
    <recommendedName>
        <fullName evidence="8">Permease IIC component</fullName>
    </recommendedName>
</protein>
<keyword evidence="12" id="KW-1185">Reference proteome</keyword>
<evidence type="ECO:0000256" key="1">
    <source>
        <dbReference type="ARBA" id="ARBA00004651"/>
    </source>
</evidence>
<dbReference type="InterPro" id="IPR004796">
    <property type="entry name" value="PTS_IIC_cello"/>
</dbReference>
<feature type="domain" description="PTS EIIC type-3" evidence="10">
    <location>
        <begin position="7"/>
        <end position="449"/>
    </location>
</feature>
<evidence type="ECO:0000256" key="2">
    <source>
        <dbReference type="ARBA" id="ARBA00022448"/>
    </source>
</evidence>
<dbReference type="InterPro" id="IPR051088">
    <property type="entry name" value="PTS_Sugar-EIIC/EIIB"/>
</dbReference>
<sequence>MNSNSKLTQNFMRISGKIGSERHLVAVRDSFISMMPVTMAGSIAVLLNVFFRDIPGNLGWAGFVEAMQPLININGYVYFGTIGIMALVFSFAIGYHLSKTYKVNPLAGGIISFASFVATMPQMFTVTSSLADLDGSIIEAIKNIGLTVVDVDGVMHLEASGWGAIGLGYAGATGLFTALIIGFISTLTYAGLANRNIIIKLPDTVPPAVNKAFASIIPGTIAIYVSALVAYLAFVLSGQPLNDLISTYIQQPLMGLSQGLGSVIILTFLVQLFWFFGLHGHNVLAPILDGIYLPALNENTAVYEATRDVTQLPWLWTRGSFDAYCQMGGSGITLGLIIAIFIFAKRDDFKTIAKLSAPMGLFNINEPIIFGMPIVLNPLFVIPWLIIPPICATIAYLATATGLIPPVFLAVPWITPPGLYAYLATGGSWMAALVSLFNLFVAFLIWLPFVLSANKVTLEDQDV</sequence>
<dbReference type="PROSITE" id="PS51105">
    <property type="entry name" value="PTS_EIIC_TYPE_3"/>
    <property type="match status" value="1"/>
</dbReference>
<accession>A0A1H9NGZ5</accession>
<evidence type="ECO:0000256" key="8">
    <source>
        <dbReference type="PIRNR" id="PIRNR006351"/>
    </source>
</evidence>
<organism evidence="11 12">
    <name type="scientific">Granulicatella balaenopterae</name>
    <dbReference type="NCBI Taxonomy" id="137733"/>
    <lineage>
        <taxon>Bacteria</taxon>
        <taxon>Bacillati</taxon>
        <taxon>Bacillota</taxon>
        <taxon>Bacilli</taxon>
        <taxon>Lactobacillales</taxon>
        <taxon>Carnobacteriaceae</taxon>
        <taxon>Granulicatella</taxon>
    </lineage>
</organism>
<keyword evidence="3 8" id="KW-1003">Cell membrane</keyword>
<dbReference type="AlphaFoldDB" id="A0A1H9NGZ5"/>
<evidence type="ECO:0000256" key="4">
    <source>
        <dbReference type="ARBA" id="ARBA00022597"/>
    </source>
</evidence>
<feature type="transmembrane region" description="Helical" evidence="9">
    <location>
        <begin position="71"/>
        <end position="94"/>
    </location>
</feature>
<keyword evidence="4 8" id="KW-0762">Sugar transport</keyword>
<comment type="subcellular location">
    <subcellularLocation>
        <location evidence="1">Cell membrane</location>
        <topology evidence="1">Multi-pass membrane protein</topology>
    </subcellularLocation>
</comment>
<feature type="transmembrane region" description="Helical" evidence="9">
    <location>
        <begin position="213"/>
        <end position="236"/>
    </location>
</feature>
<dbReference type="GO" id="GO:0009401">
    <property type="term" value="P:phosphoenolpyruvate-dependent sugar phosphotransferase system"/>
    <property type="evidence" value="ECO:0007669"/>
    <property type="project" value="InterPro"/>
</dbReference>
<evidence type="ECO:0000256" key="3">
    <source>
        <dbReference type="ARBA" id="ARBA00022475"/>
    </source>
</evidence>
<dbReference type="STRING" id="137733.SAMN05421767_13911"/>
<keyword evidence="7 8" id="KW-0472">Membrane</keyword>
<feature type="transmembrane region" description="Helical" evidence="9">
    <location>
        <begin position="420"/>
        <end position="447"/>
    </location>
</feature>
<evidence type="ECO:0000313" key="12">
    <source>
        <dbReference type="Proteomes" id="UP000198556"/>
    </source>
</evidence>
<dbReference type="GO" id="GO:0008982">
    <property type="term" value="F:protein-N(PI)-phosphohistidine-sugar phosphotransferase activity"/>
    <property type="evidence" value="ECO:0007669"/>
    <property type="project" value="UniProtKB-UniRule"/>
</dbReference>
<evidence type="ECO:0000256" key="7">
    <source>
        <dbReference type="ARBA" id="ARBA00023136"/>
    </source>
</evidence>
<evidence type="ECO:0000256" key="5">
    <source>
        <dbReference type="ARBA" id="ARBA00022692"/>
    </source>
</evidence>
<reference evidence="11 12" key="1">
    <citation type="submission" date="2016-10" db="EMBL/GenBank/DDBJ databases">
        <authorList>
            <person name="de Groot N.N."/>
        </authorList>
    </citation>
    <scope>NUCLEOTIDE SEQUENCE [LARGE SCALE GENOMIC DNA]</scope>
    <source>
        <strain evidence="11 12">DSM 15827</strain>
    </source>
</reference>
<dbReference type="PIRSF" id="PIRSF006351">
    <property type="entry name" value="PTS_EIIC-Cellobiose"/>
    <property type="match status" value="1"/>
</dbReference>
<feature type="transmembrane region" description="Helical" evidence="9">
    <location>
        <begin position="106"/>
        <end position="124"/>
    </location>
</feature>
<dbReference type="Pfam" id="PF02378">
    <property type="entry name" value="PTS_EIIC"/>
    <property type="match status" value="1"/>
</dbReference>
<evidence type="ECO:0000259" key="10">
    <source>
        <dbReference type="PROSITE" id="PS51105"/>
    </source>
</evidence>
<dbReference type="GO" id="GO:1902815">
    <property type="term" value="P:N,N'-diacetylchitobiose import"/>
    <property type="evidence" value="ECO:0007669"/>
    <property type="project" value="TreeGrafter"/>
</dbReference>
<evidence type="ECO:0000313" key="11">
    <source>
        <dbReference type="EMBL" id="SER35047.1"/>
    </source>
</evidence>
<feature type="transmembrane region" description="Helical" evidence="9">
    <location>
        <begin position="31"/>
        <end position="51"/>
    </location>
</feature>
<evidence type="ECO:0000256" key="9">
    <source>
        <dbReference type="SAM" id="Phobius"/>
    </source>
</evidence>